<evidence type="ECO:0000313" key="1">
    <source>
        <dbReference type="EMBL" id="MFC4871157.1"/>
    </source>
</evidence>
<sequence length="240" mass="27494">MSHFTSSYRLQGYLTLWTLTLISCREADPHDPHLSDYFAELPVVSLYGNPVEIVETDEVYFTQMWEMTYAEGMLIIRDKDPNHYFKIFHLHSGKIAKLGKIGDGPNELQTDHTRVAVDGANRLVYLSNYPHYYAYRVDSLKNNSNTNPLHRIKINPQEDNLIESTVSGGYVIGAMFTRRFGLHRLNDDHFSSLGEYEQGTFMSNQAAFYAHPFDKKAVMLARSSEAFAILDWTMPKATLP</sequence>
<reference evidence="2" key="1">
    <citation type="journal article" date="2019" name="Int. J. Syst. Evol. Microbiol.">
        <title>The Global Catalogue of Microorganisms (GCM) 10K type strain sequencing project: providing services to taxonomists for standard genome sequencing and annotation.</title>
        <authorList>
            <consortium name="The Broad Institute Genomics Platform"/>
            <consortium name="The Broad Institute Genome Sequencing Center for Infectious Disease"/>
            <person name="Wu L."/>
            <person name="Ma J."/>
        </authorList>
    </citation>
    <scope>NUCLEOTIDE SEQUENCE [LARGE SCALE GENOMIC DNA]</scope>
    <source>
        <strain evidence="2">CGMCC 4.7466</strain>
    </source>
</reference>
<name>A0ABV9SY30_9BACT</name>
<dbReference type="RefSeq" id="WP_377062372.1">
    <property type="nucleotide sequence ID" value="NZ_JBHSJJ010000003.1"/>
</dbReference>
<organism evidence="1 2">
    <name type="scientific">Negadavirga shengliensis</name>
    <dbReference type="NCBI Taxonomy" id="1389218"/>
    <lineage>
        <taxon>Bacteria</taxon>
        <taxon>Pseudomonadati</taxon>
        <taxon>Bacteroidota</taxon>
        <taxon>Cytophagia</taxon>
        <taxon>Cytophagales</taxon>
        <taxon>Cyclobacteriaceae</taxon>
        <taxon>Negadavirga</taxon>
    </lineage>
</organism>
<comment type="caution">
    <text evidence="1">The sequence shown here is derived from an EMBL/GenBank/DDBJ whole genome shotgun (WGS) entry which is preliminary data.</text>
</comment>
<dbReference type="Proteomes" id="UP001595818">
    <property type="component" value="Unassembled WGS sequence"/>
</dbReference>
<protein>
    <recommendedName>
        <fullName evidence="3">6-bladed beta-propeller protein</fullName>
    </recommendedName>
</protein>
<gene>
    <name evidence="1" type="ORF">ACFPFU_05625</name>
</gene>
<accession>A0ABV9SY30</accession>
<proteinExistence type="predicted"/>
<keyword evidence="2" id="KW-1185">Reference proteome</keyword>
<evidence type="ECO:0008006" key="3">
    <source>
        <dbReference type="Google" id="ProtNLM"/>
    </source>
</evidence>
<evidence type="ECO:0000313" key="2">
    <source>
        <dbReference type="Proteomes" id="UP001595818"/>
    </source>
</evidence>
<dbReference type="EMBL" id="JBHSJJ010000003">
    <property type="protein sequence ID" value="MFC4871157.1"/>
    <property type="molecule type" value="Genomic_DNA"/>
</dbReference>